<name>A0A165WZP1_9AGAM</name>
<feature type="region of interest" description="Disordered" evidence="1">
    <location>
        <begin position="1"/>
        <end position="20"/>
    </location>
</feature>
<evidence type="ECO:0000313" key="3">
    <source>
        <dbReference type="Proteomes" id="UP000076532"/>
    </source>
</evidence>
<reference evidence="2 3" key="1">
    <citation type="journal article" date="2016" name="Mol. Biol. Evol.">
        <title>Comparative Genomics of Early-Diverging Mushroom-Forming Fungi Provides Insights into the Origins of Lignocellulose Decay Capabilities.</title>
        <authorList>
            <person name="Nagy L.G."/>
            <person name="Riley R."/>
            <person name="Tritt A."/>
            <person name="Adam C."/>
            <person name="Daum C."/>
            <person name="Floudas D."/>
            <person name="Sun H."/>
            <person name="Yadav J.S."/>
            <person name="Pangilinan J."/>
            <person name="Larsson K.H."/>
            <person name="Matsuura K."/>
            <person name="Barry K."/>
            <person name="Labutti K."/>
            <person name="Kuo R."/>
            <person name="Ohm R.A."/>
            <person name="Bhattacharya S.S."/>
            <person name="Shirouzu T."/>
            <person name="Yoshinaga Y."/>
            <person name="Martin F.M."/>
            <person name="Grigoriev I.V."/>
            <person name="Hibbett D.S."/>
        </authorList>
    </citation>
    <scope>NUCLEOTIDE SEQUENCE [LARGE SCALE GENOMIC DNA]</scope>
    <source>
        <strain evidence="2 3">CBS 109695</strain>
    </source>
</reference>
<feature type="region of interest" description="Disordered" evidence="1">
    <location>
        <begin position="33"/>
        <end position="58"/>
    </location>
</feature>
<dbReference type="Proteomes" id="UP000076532">
    <property type="component" value="Unassembled WGS sequence"/>
</dbReference>
<organism evidence="2 3">
    <name type="scientific">Athelia psychrophila</name>
    <dbReference type="NCBI Taxonomy" id="1759441"/>
    <lineage>
        <taxon>Eukaryota</taxon>
        <taxon>Fungi</taxon>
        <taxon>Dikarya</taxon>
        <taxon>Basidiomycota</taxon>
        <taxon>Agaricomycotina</taxon>
        <taxon>Agaricomycetes</taxon>
        <taxon>Agaricomycetidae</taxon>
        <taxon>Atheliales</taxon>
        <taxon>Atheliaceae</taxon>
        <taxon>Athelia</taxon>
    </lineage>
</organism>
<dbReference type="OrthoDB" id="3268696at2759"/>
<proteinExistence type="predicted"/>
<sequence length="458" mass="51822">VAVAKQNPYRSAGKPPPAPALVKSSLAQLDVVNVPPATEEPRPSQRPFPPLPLHSRQHVGETPHDFIARSAIKCEGMDPARRRNRESAHAKHQLPGKGGPVVFIWANVDGYLIRNKLDRKEVEVEWEAYMDGQRRYNVYYNEWDLAEAFAPEEDAAADEDEDESLYHSYMGLDDPSMITLPAPAMDTSSDAPRPSSLIPANFCDVLALVYDPLQPITALKGLQSLELVMYNRYGFTWRKRPNTYDRKTILGHSLPPEKWETTRKIVCDTASKWNPIVKDLEVPFSDFVQCFLGDTVPVLPLLWDLSPTNSQYIFSKGHKALTLMTYGQDTVYRIGFGSDTDSTTECSTIDGVLGPSYVITVSDPLTALEWVRRRSWTTPRDFLEHCLATGKPFMTLSQSWQLQGPQNTDFARYPQPGYRKAGWQPDTLEFRHYETSRKEFLLRIPRARAAASYGGILW</sequence>
<keyword evidence="3" id="KW-1185">Reference proteome</keyword>
<protein>
    <submittedName>
        <fullName evidence="2">Uncharacterized protein</fullName>
    </submittedName>
</protein>
<dbReference type="AlphaFoldDB" id="A0A165WZP1"/>
<evidence type="ECO:0000256" key="1">
    <source>
        <dbReference type="SAM" id="MobiDB-lite"/>
    </source>
</evidence>
<dbReference type="EMBL" id="KV417732">
    <property type="protein sequence ID" value="KZP08056.1"/>
    <property type="molecule type" value="Genomic_DNA"/>
</dbReference>
<gene>
    <name evidence="2" type="ORF">FIBSPDRAFT_965134</name>
</gene>
<feature type="non-terminal residue" evidence="2">
    <location>
        <position position="1"/>
    </location>
</feature>
<accession>A0A165WZP1</accession>
<evidence type="ECO:0000313" key="2">
    <source>
        <dbReference type="EMBL" id="KZP08056.1"/>
    </source>
</evidence>